<accession>A0A3E5ICJ8</accession>
<reference evidence="5 6" key="2">
    <citation type="submission" date="2019-08" db="EMBL/GenBank/DDBJ databases">
        <title>Genome sequencing of Bacteroides fragilis Sample_iSURF_9.</title>
        <authorList>
            <person name="Chandler J.E."/>
            <person name="Ruoff K.L."/>
            <person name="Price C.E."/>
            <person name="Valls R.A."/>
            <person name="O'Toole G.A."/>
        </authorList>
    </citation>
    <scope>NUCLEOTIDE SEQUENCE [LARGE SCALE GENOMIC DNA]</scope>
    <source>
        <strain evidence="5 6">CFPLTA004_1B</strain>
    </source>
</reference>
<evidence type="ECO:0000313" key="6">
    <source>
        <dbReference type="Proteomes" id="UP000318041"/>
    </source>
</evidence>
<evidence type="ECO:0000313" key="8">
    <source>
        <dbReference type="Proteomes" id="UP000460666"/>
    </source>
</evidence>
<dbReference type="Proteomes" id="UP000460666">
    <property type="component" value="Unassembled WGS sequence"/>
</dbReference>
<dbReference type="EMBL" id="VWAQ01000008">
    <property type="protein sequence ID" value="KAA5207641.1"/>
    <property type="molecule type" value="Genomic_DNA"/>
</dbReference>
<feature type="region of interest" description="Disordered" evidence="1">
    <location>
        <begin position="1"/>
        <end position="30"/>
    </location>
</feature>
<evidence type="ECO:0000313" key="2">
    <source>
        <dbReference type="EMBL" id="KAA4751849.1"/>
    </source>
</evidence>
<comment type="caution">
    <text evidence="5">The sequence shown here is derived from an EMBL/GenBank/DDBJ whole genome shotgun (WGS) entry which is preliminary data.</text>
</comment>
<dbReference type="Proteomes" id="UP000479773">
    <property type="component" value="Unassembled WGS sequence"/>
</dbReference>
<dbReference type="AlphaFoldDB" id="A0A3E5ICJ8"/>
<evidence type="ECO:0000313" key="4">
    <source>
        <dbReference type="EMBL" id="KAA5207641.1"/>
    </source>
</evidence>
<dbReference type="EMBL" id="VOHY01000014">
    <property type="protein sequence ID" value="TWV70914.1"/>
    <property type="molecule type" value="Genomic_DNA"/>
</dbReference>
<gene>
    <name evidence="4" type="ORF">F2Z25_10755</name>
    <name evidence="3" type="ORF">F2Z89_07090</name>
    <name evidence="2" type="ORF">F3B44_13450</name>
    <name evidence="5" type="ORF">FSA08_15990</name>
</gene>
<evidence type="ECO:0000313" key="7">
    <source>
        <dbReference type="Proteomes" id="UP000429838"/>
    </source>
</evidence>
<organism evidence="5 6">
    <name type="scientific">Bacteroides fragilis</name>
    <dbReference type="NCBI Taxonomy" id="817"/>
    <lineage>
        <taxon>Bacteria</taxon>
        <taxon>Pseudomonadati</taxon>
        <taxon>Bacteroidota</taxon>
        <taxon>Bacteroidia</taxon>
        <taxon>Bacteroidales</taxon>
        <taxon>Bacteroidaceae</taxon>
        <taxon>Bacteroides</taxon>
    </lineage>
</organism>
<reference evidence="7 8" key="1">
    <citation type="journal article" date="2019" name="Nat. Med.">
        <title>A library of human gut bacterial isolates paired with longitudinal multiomics data enables mechanistic microbiome research.</title>
        <authorList>
            <person name="Poyet M."/>
            <person name="Groussin M."/>
            <person name="Gibbons S.M."/>
            <person name="Avila-Pacheco J."/>
            <person name="Jiang X."/>
            <person name="Kearney S.M."/>
            <person name="Perrotta A.R."/>
            <person name="Berdy B."/>
            <person name="Zhao S."/>
            <person name="Lieberman T.D."/>
            <person name="Swanson P.K."/>
            <person name="Smith M."/>
            <person name="Roesemann S."/>
            <person name="Alexander J.E."/>
            <person name="Rich S.A."/>
            <person name="Livny J."/>
            <person name="Vlamakis H."/>
            <person name="Clish C."/>
            <person name="Bullock K."/>
            <person name="Deik A."/>
            <person name="Scott J."/>
            <person name="Pierce K.A."/>
            <person name="Xavier R.J."/>
            <person name="Alm E.J."/>
        </authorList>
    </citation>
    <scope>NUCLEOTIDE SEQUENCE [LARGE SCALE GENOMIC DNA]</scope>
    <source>
        <strain evidence="4 7">BIOML-A1</strain>
        <strain evidence="2 9">BIOML-A106</strain>
        <strain evidence="3 8">BIOML-A46</strain>
    </source>
</reference>
<dbReference type="EMBL" id="VWEQ01000011">
    <property type="protein sequence ID" value="KAA4751849.1"/>
    <property type="molecule type" value="Genomic_DNA"/>
</dbReference>
<evidence type="ECO:0000313" key="5">
    <source>
        <dbReference type="EMBL" id="TWV70914.1"/>
    </source>
</evidence>
<dbReference type="EMBL" id="VWCJ01000003">
    <property type="protein sequence ID" value="KAA4999982.1"/>
    <property type="molecule type" value="Genomic_DNA"/>
</dbReference>
<name>A0A3E5ICJ8_BACFG</name>
<protein>
    <submittedName>
        <fullName evidence="5">Uncharacterized protein</fullName>
    </submittedName>
</protein>
<evidence type="ECO:0000256" key="1">
    <source>
        <dbReference type="SAM" id="MobiDB-lite"/>
    </source>
</evidence>
<evidence type="ECO:0000313" key="3">
    <source>
        <dbReference type="EMBL" id="KAA4999982.1"/>
    </source>
</evidence>
<sequence>MERQRCKKVMQSAALRRKKSQCPLQGNARSAGVKPSLVRTLPDPLFPSFGASESPTWIPTCFSIRNTLLLSFLCERNSRPPTCRPAHK</sequence>
<proteinExistence type="predicted"/>
<evidence type="ECO:0000313" key="9">
    <source>
        <dbReference type="Proteomes" id="UP000479773"/>
    </source>
</evidence>
<dbReference type="Proteomes" id="UP000318041">
    <property type="component" value="Unassembled WGS sequence"/>
</dbReference>
<dbReference type="Proteomes" id="UP000429838">
    <property type="component" value="Unassembled WGS sequence"/>
</dbReference>